<feature type="transmembrane region" description="Helical" evidence="1">
    <location>
        <begin position="12"/>
        <end position="32"/>
    </location>
</feature>
<keyword evidence="1" id="KW-0472">Membrane</keyword>
<sequence>MYPDRSPHRQQGAGLPVAIFVVTALALIVVGMTQLQESSSLSIGYQVQSQRAFFAAESGAQVGVARVLQDESCGTFPATTTFAAGGLARCTASLSCEALQADIKGDSALETVYTLTSQGQCGSGADYAERTVEVRVQ</sequence>
<name>A0A4P7XDT3_9ALTE</name>
<dbReference type="RefSeq" id="WP_136546771.1">
    <property type="nucleotide sequence ID" value="NZ_CP031093.1"/>
</dbReference>
<gene>
    <name evidence="2" type="ORF">soil367_03055</name>
</gene>
<evidence type="ECO:0000256" key="1">
    <source>
        <dbReference type="SAM" id="Phobius"/>
    </source>
</evidence>
<dbReference type="EMBL" id="CP031093">
    <property type="protein sequence ID" value="QCF24998.1"/>
    <property type="molecule type" value="Genomic_DNA"/>
</dbReference>
<keyword evidence="3" id="KW-1185">Reference proteome</keyword>
<dbReference type="AlphaFoldDB" id="A0A4P7XDT3"/>
<organism evidence="2 3">
    <name type="scientific">Hydrocarboniclastica marina</name>
    <dbReference type="NCBI Taxonomy" id="2259620"/>
    <lineage>
        <taxon>Bacteria</taxon>
        <taxon>Pseudomonadati</taxon>
        <taxon>Pseudomonadota</taxon>
        <taxon>Gammaproteobacteria</taxon>
        <taxon>Alteromonadales</taxon>
        <taxon>Alteromonadaceae</taxon>
        <taxon>Hydrocarboniclastica</taxon>
    </lineage>
</organism>
<evidence type="ECO:0008006" key="4">
    <source>
        <dbReference type="Google" id="ProtNLM"/>
    </source>
</evidence>
<proteinExistence type="predicted"/>
<keyword evidence="1" id="KW-0812">Transmembrane</keyword>
<keyword evidence="1" id="KW-1133">Transmembrane helix</keyword>
<dbReference type="KEGG" id="hmi:soil367_03055"/>
<dbReference type="OrthoDB" id="6118616at2"/>
<evidence type="ECO:0000313" key="3">
    <source>
        <dbReference type="Proteomes" id="UP000298049"/>
    </source>
</evidence>
<dbReference type="Proteomes" id="UP000298049">
    <property type="component" value="Chromosome"/>
</dbReference>
<accession>A0A4P7XDT3</accession>
<evidence type="ECO:0000313" key="2">
    <source>
        <dbReference type="EMBL" id="QCF24998.1"/>
    </source>
</evidence>
<reference evidence="2 3" key="1">
    <citation type="submission" date="2018-07" db="EMBL/GenBank/DDBJ databases">
        <title>Marsedoiliclastica nanhaica gen. nov. sp. nov., a novel marine hydrocarbonoclastic bacterium isolated from an in-situ enriched hydrocarbon-degrading consortium in deep-sea sediment.</title>
        <authorList>
            <person name="Dong C."/>
            <person name="Ma T."/>
            <person name="Liu R."/>
            <person name="Shao Z."/>
        </authorList>
    </citation>
    <scope>NUCLEOTIDE SEQUENCE [LARGE SCALE GENOMIC DNA]</scope>
    <source>
        <strain evidence="3">soil36-7</strain>
    </source>
</reference>
<protein>
    <recommendedName>
        <fullName evidence="4">MSHA biogenesis protein MshP</fullName>
    </recommendedName>
</protein>